<evidence type="ECO:0000259" key="2">
    <source>
        <dbReference type="Pfam" id="PF00501"/>
    </source>
</evidence>
<accession>A0AAV8A0M8</accession>
<feature type="compositionally biased region" description="Acidic residues" evidence="1">
    <location>
        <begin position="498"/>
        <end position="508"/>
    </location>
</feature>
<dbReference type="InterPro" id="IPR020845">
    <property type="entry name" value="AMP-binding_CS"/>
</dbReference>
<dbReference type="GO" id="GO:0016020">
    <property type="term" value="C:membrane"/>
    <property type="evidence" value="ECO:0007669"/>
    <property type="project" value="TreeGrafter"/>
</dbReference>
<evidence type="ECO:0000313" key="3">
    <source>
        <dbReference type="EMBL" id="KAJ3446118.1"/>
    </source>
</evidence>
<dbReference type="GO" id="GO:0005783">
    <property type="term" value="C:endoplasmic reticulum"/>
    <property type="evidence" value="ECO:0007669"/>
    <property type="project" value="TreeGrafter"/>
</dbReference>
<dbReference type="Gene3D" id="3.40.50.12780">
    <property type="entry name" value="N-terminal domain of ligase-like"/>
    <property type="match status" value="1"/>
</dbReference>
<dbReference type="PROSITE" id="PS00455">
    <property type="entry name" value="AMP_BINDING"/>
    <property type="match status" value="1"/>
</dbReference>
<dbReference type="PANTHER" id="PTHR43272">
    <property type="entry name" value="LONG-CHAIN-FATTY-ACID--COA LIGASE"/>
    <property type="match status" value="1"/>
</dbReference>
<name>A0AAV8A0M8_9EUKA</name>
<reference evidence="3" key="1">
    <citation type="submission" date="2022-08" db="EMBL/GenBank/DDBJ databases">
        <title>Novel sulphate-reducing endosymbionts in the free-living metamonad Anaeramoeba.</title>
        <authorList>
            <person name="Jerlstrom-Hultqvist J."/>
            <person name="Cepicka I."/>
            <person name="Gallot-Lavallee L."/>
            <person name="Salas-Leiva D."/>
            <person name="Curtis B.A."/>
            <person name="Zahonova K."/>
            <person name="Pipaliya S."/>
            <person name="Dacks J."/>
            <person name="Roger A.J."/>
        </authorList>
    </citation>
    <scope>NUCLEOTIDE SEQUENCE</scope>
    <source>
        <strain evidence="3">Busselton2</strain>
    </source>
</reference>
<dbReference type="SUPFAM" id="SSF56801">
    <property type="entry name" value="Acetyl-CoA synthetase-like"/>
    <property type="match status" value="1"/>
</dbReference>
<organism evidence="3 4">
    <name type="scientific">Anaeramoeba flamelloides</name>
    <dbReference type="NCBI Taxonomy" id="1746091"/>
    <lineage>
        <taxon>Eukaryota</taxon>
        <taxon>Metamonada</taxon>
        <taxon>Anaeramoebidae</taxon>
        <taxon>Anaeramoeba</taxon>
    </lineage>
</organism>
<dbReference type="GO" id="GO:0004467">
    <property type="term" value="F:long-chain fatty acid-CoA ligase activity"/>
    <property type="evidence" value="ECO:0007669"/>
    <property type="project" value="TreeGrafter"/>
</dbReference>
<dbReference type="PANTHER" id="PTHR43272:SF91">
    <property type="entry name" value="CARRIER DOMAIN-CONTAINING PROTEIN"/>
    <property type="match status" value="1"/>
</dbReference>
<dbReference type="InterPro" id="IPR042099">
    <property type="entry name" value="ANL_N_sf"/>
</dbReference>
<evidence type="ECO:0000256" key="1">
    <source>
        <dbReference type="SAM" id="MobiDB-lite"/>
    </source>
</evidence>
<dbReference type="EMBL" id="JANTQA010000021">
    <property type="protein sequence ID" value="KAJ3446118.1"/>
    <property type="molecule type" value="Genomic_DNA"/>
</dbReference>
<feature type="region of interest" description="Disordered" evidence="1">
    <location>
        <begin position="656"/>
        <end position="686"/>
    </location>
</feature>
<keyword evidence="3" id="KW-0436">Ligase</keyword>
<evidence type="ECO:0000313" key="4">
    <source>
        <dbReference type="Proteomes" id="UP001146793"/>
    </source>
</evidence>
<sequence length="982" mass="113785">MSYMDVLNLLSTEGQELFLSVKSKGKDVRDIYSQMVNDGKKLADQIREECEGFRKKRLVLIKKMNSVDLPPIEDYLSIQEKLKQEVLMYAEKLKELNQNPPHHEEFQKKVKLFGSTLEKLQELGKNEKVRIPWQVTVCADMDPDKKGEAVTLGGAITDAQGRNLYGDWCDCCGHEIQDGAKGEGDLRWKNLDHHKISICDDCYQNRELVFQKIFRILSLTKFPTQFKLDLLKQNLNQIEEENVESYKWALSACEKLRNFKSMWAGSLFVAQNNIDVFLRIPLAEVTSLPKAIFVAMSIYKNRPLFGYRDSQKDIYNWVNYDQIFQSTLKIALQLKKLLSFKNQSQIENEQKDLDQELPFVGICMKNLIEWIVSDFALTLSNFPSVCLHYDWGISEMEKIVNHSECSAIICDHHTFPKIMQANKNNSNLKFLILVGSENNENVINTDIKIIRWDNLLKINLPQISSFEKWEKLYIDDNQEIKEIFDEEKEGKGGKETNEDKEEKEETEEMEKSTIKKDDKIFSLIYSSGTSGSPKGILLHQDGWLKSNNTPIFITPLVSMSYSPLAHGMDRGIVWTTFLNGGRVGFRSDKPDLVDDLLLLQPSMFVGWPPIWNDLFKRYKGDLKILKEKHINSTVEELKITFHEELEKWETIHKQEEISDITDENNQNGNENEIVKEKEEKKEKKEEIKEEETTETICKKVIQARMHKIFSRSFQLASGGSFISEEALQFMRETFYPAYIVNLYGITEVPGITSNGSWDKNNVEIKLVDVPEMGYISDEKVSRGEIYAKTTTMFKGYFRNPELTKSVITKDGFFISGDIGEIRDGKLYIIDRKSNFIELYYEGKSVWVNTSKIESMMNNSQLFNKLLLFGDRMEAYNIAIVLLKQEIANKLNDLKLNNKDEFIKNVNELKSQIVDQFKVIGQKNNLKEYQIPKGVLFDLDGWTMENGLVTPSSKLRRGKIFQKHMKNIHQEYTLINNLLKSKK</sequence>
<dbReference type="InterPro" id="IPR000873">
    <property type="entry name" value="AMP-dep_synth/lig_dom"/>
</dbReference>
<feature type="compositionally biased region" description="Basic and acidic residues" evidence="1">
    <location>
        <begin position="485"/>
        <end position="497"/>
    </location>
</feature>
<dbReference type="AlphaFoldDB" id="A0AAV8A0M8"/>
<comment type="caution">
    <text evidence="3">The sequence shown here is derived from an EMBL/GenBank/DDBJ whole genome shotgun (WGS) entry which is preliminary data.</text>
</comment>
<feature type="compositionally biased region" description="Basic and acidic residues" evidence="1">
    <location>
        <begin position="672"/>
        <end position="686"/>
    </location>
</feature>
<dbReference type="Proteomes" id="UP001146793">
    <property type="component" value="Unassembled WGS sequence"/>
</dbReference>
<proteinExistence type="predicted"/>
<gene>
    <name evidence="3" type="ORF">M0812_08654</name>
</gene>
<feature type="region of interest" description="Disordered" evidence="1">
    <location>
        <begin position="485"/>
        <end position="511"/>
    </location>
</feature>
<protein>
    <submittedName>
        <fullName evidence="3">Long-chain-fatty-acid--coa ligase</fullName>
    </submittedName>
</protein>
<dbReference type="Pfam" id="PF00501">
    <property type="entry name" value="AMP-binding"/>
    <property type="match status" value="1"/>
</dbReference>
<feature type="domain" description="AMP-dependent synthetase/ligase" evidence="2">
    <location>
        <begin position="359"/>
        <end position="797"/>
    </location>
</feature>